<proteinExistence type="predicted"/>
<dbReference type="AlphaFoldDB" id="A0A419SEJ4"/>
<organism evidence="1 2">
    <name type="scientific">Ammoniphilus oxalaticus</name>
    <dbReference type="NCBI Taxonomy" id="66863"/>
    <lineage>
        <taxon>Bacteria</taxon>
        <taxon>Bacillati</taxon>
        <taxon>Bacillota</taxon>
        <taxon>Bacilli</taxon>
        <taxon>Bacillales</taxon>
        <taxon>Paenibacillaceae</taxon>
        <taxon>Aneurinibacillus group</taxon>
        <taxon>Ammoniphilus</taxon>
    </lineage>
</organism>
<dbReference type="Pfam" id="PF10977">
    <property type="entry name" value="DUF2797"/>
    <property type="match status" value="1"/>
</dbReference>
<dbReference type="Proteomes" id="UP000284219">
    <property type="component" value="Unassembled WGS sequence"/>
</dbReference>
<dbReference type="OrthoDB" id="9775734at2"/>
<dbReference type="EMBL" id="MCHY01000011">
    <property type="protein sequence ID" value="RKD21742.1"/>
    <property type="molecule type" value="Genomic_DNA"/>
</dbReference>
<dbReference type="InterPro" id="IPR021246">
    <property type="entry name" value="DUF2797"/>
</dbReference>
<reference evidence="1 2" key="1">
    <citation type="submission" date="2016-08" db="EMBL/GenBank/DDBJ databases">
        <title>Novel Firmicute Genomes.</title>
        <authorList>
            <person name="Poppleton D.I."/>
            <person name="Gribaldo S."/>
        </authorList>
    </citation>
    <scope>NUCLEOTIDE SEQUENCE [LARGE SCALE GENOMIC DNA]</scope>
    <source>
        <strain evidence="1 2">RAOx-1</strain>
    </source>
</reference>
<gene>
    <name evidence="1" type="ORF">BEP19_14040</name>
</gene>
<dbReference type="RefSeq" id="WP_120190858.1">
    <property type="nucleotide sequence ID" value="NZ_MCHY01000011.1"/>
</dbReference>
<sequence length="263" mass="30456">MFVRGFLQGLKHEYSSPITYYLPLGDEQVTLNDLLGREVRVSFLGEIECVKCGRKIKKTYQSGYCYPCVISLPETDLCIVRPHDCHYDEGTCRDAEFGEAYCMIPHYVYLAVSSGIKVGVTRKQNEMKRWVDQGAIQAIPIAETPNRKTAGELEVALSQHLPDKTNWRKMLRGEAELLDLLELREQAFSYFPEEYKRYAIEQEDWIEIVYPLLESLEKVRTYNLDKQPLLQDRLIGIKGQYLLFEGAVLNVRKYSGYKIEIGY</sequence>
<keyword evidence="2" id="KW-1185">Reference proteome</keyword>
<evidence type="ECO:0008006" key="3">
    <source>
        <dbReference type="Google" id="ProtNLM"/>
    </source>
</evidence>
<name>A0A419SEJ4_9BACL</name>
<comment type="caution">
    <text evidence="1">The sequence shown here is derived from an EMBL/GenBank/DDBJ whole genome shotgun (WGS) entry which is preliminary data.</text>
</comment>
<protein>
    <recommendedName>
        <fullName evidence="3">DUF2797 domain-containing protein</fullName>
    </recommendedName>
</protein>
<evidence type="ECO:0000313" key="1">
    <source>
        <dbReference type="EMBL" id="RKD21742.1"/>
    </source>
</evidence>
<evidence type="ECO:0000313" key="2">
    <source>
        <dbReference type="Proteomes" id="UP000284219"/>
    </source>
</evidence>
<accession>A0A419SEJ4</accession>